<keyword evidence="1" id="KW-1133">Transmembrane helix</keyword>
<keyword evidence="3" id="KW-1185">Reference proteome</keyword>
<feature type="transmembrane region" description="Helical" evidence="1">
    <location>
        <begin position="16"/>
        <end position="34"/>
    </location>
</feature>
<organism evidence="2 3">
    <name type="scientific">Sphingomonas donggukensis</name>
    <dbReference type="NCBI Taxonomy" id="2949093"/>
    <lineage>
        <taxon>Bacteria</taxon>
        <taxon>Pseudomonadati</taxon>
        <taxon>Pseudomonadota</taxon>
        <taxon>Alphaproteobacteria</taxon>
        <taxon>Sphingomonadales</taxon>
        <taxon>Sphingomonadaceae</taxon>
        <taxon>Sphingomonas</taxon>
    </lineage>
</organism>
<proteinExistence type="predicted"/>
<keyword evidence="1" id="KW-0812">Transmembrane</keyword>
<evidence type="ECO:0000313" key="3">
    <source>
        <dbReference type="Proteomes" id="UP001055580"/>
    </source>
</evidence>
<sequence>MLPIPNSKVFRSRKGAIWWSFWVIVAAVMTVGFGDAPEKGAAPTKAVATDALGQPIDDKNLKDLMKVMEAS</sequence>
<reference evidence="2" key="1">
    <citation type="submission" date="2022-05" db="EMBL/GenBank/DDBJ databases">
        <title>Sphingomonas sp. strain RMG20 Genome sequencing and assembly.</title>
        <authorList>
            <person name="Kim I."/>
        </authorList>
    </citation>
    <scope>NUCLEOTIDE SEQUENCE</scope>
    <source>
        <strain evidence="2">RMG20</strain>
    </source>
</reference>
<protein>
    <submittedName>
        <fullName evidence="2">Uncharacterized protein</fullName>
    </submittedName>
</protein>
<dbReference type="RefSeq" id="WP_250748842.1">
    <property type="nucleotide sequence ID" value="NZ_CP098401.1"/>
</dbReference>
<dbReference type="EMBL" id="CP098401">
    <property type="protein sequence ID" value="URW74521.1"/>
    <property type="molecule type" value="Genomic_DNA"/>
</dbReference>
<dbReference type="Proteomes" id="UP001055580">
    <property type="component" value="Chromosome"/>
</dbReference>
<evidence type="ECO:0000256" key="1">
    <source>
        <dbReference type="SAM" id="Phobius"/>
    </source>
</evidence>
<keyword evidence="1" id="KW-0472">Membrane</keyword>
<name>A0ABY4TS13_9SPHN</name>
<accession>A0ABY4TS13</accession>
<evidence type="ECO:0000313" key="2">
    <source>
        <dbReference type="EMBL" id="URW74521.1"/>
    </source>
</evidence>
<gene>
    <name evidence="2" type="ORF">M9980_07985</name>
</gene>